<name>A0A9P6ZUL3_9AGAM</name>
<feature type="non-terminal residue" evidence="1">
    <location>
        <position position="64"/>
    </location>
</feature>
<gene>
    <name evidence="1" type="ORF">EV702DRAFT_935381</name>
</gene>
<organism evidence="1 2">
    <name type="scientific">Suillus placidus</name>
    <dbReference type="NCBI Taxonomy" id="48579"/>
    <lineage>
        <taxon>Eukaryota</taxon>
        <taxon>Fungi</taxon>
        <taxon>Dikarya</taxon>
        <taxon>Basidiomycota</taxon>
        <taxon>Agaricomycotina</taxon>
        <taxon>Agaricomycetes</taxon>
        <taxon>Agaricomycetidae</taxon>
        <taxon>Boletales</taxon>
        <taxon>Suillineae</taxon>
        <taxon>Suillaceae</taxon>
        <taxon>Suillus</taxon>
    </lineage>
</organism>
<feature type="non-terminal residue" evidence="1">
    <location>
        <position position="1"/>
    </location>
</feature>
<accession>A0A9P6ZUL3</accession>
<reference evidence="1" key="1">
    <citation type="journal article" date="2020" name="New Phytol.">
        <title>Comparative genomics reveals dynamic genome evolution in host specialist ectomycorrhizal fungi.</title>
        <authorList>
            <person name="Lofgren L.A."/>
            <person name="Nguyen N.H."/>
            <person name="Vilgalys R."/>
            <person name="Ruytinx J."/>
            <person name="Liao H.L."/>
            <person name="Branco S."/>
            <person name="Kuo A."/>
            <person name="LaButti K."/>
            <person name="Lipzen A."/>
            <person name="Andreopoulos W."/>
            <person name="Pangilinan J."/>
            <person name="Riley R."/>
            <person name="Hundley H."/>
            <person name="Na H."/>
            <person name="Barry K."/>
            <person name="Grigoriev I.V."/>
            <person name="Stajich J.E."/>
            <person name="Kennedy P.G."/>
        </authorList>
    </citation>
    <scope>NUCLEOTIDE SEQUENCE</scope>
    <source>
        <strain evidence="1">DOB743</strain>
    </source>
</reference>
<protein>
    <submittedName>
        <fullName evidence="1">Uncharacterized protein</fullName>
    </submittedName>
</protein>
<proteinExistence type="predicted"/>
<dbReference type="Proteomes" id="UP000714275">
    <property type="component" value="Unassembled WGS sequence"/>
</dbReference>
<dbReference type="OrthoDB" id="5519740at2759"/>
<keyword evidence="2" id="KW-1185">Reference proteome</keyword>
<sequence length="64" mass="6942">DYTDKGTLTRRMTVRPKHLLGAKKAVTPGVIKVAGGLLTPESQDAESQDRKFVGSPLIYEAESL</sequence>
<evidence type="ECO:0000313" key="2">
    <source>
        <dbReference type="Proteomes" id="UP000714275"/>
    </source>
</evidence>
<evidence type="ECO:0000313" key="1">
    <source>
        <dbReference type="EMBL" id="KAG1777055.1"/>
    </source>
</evidence>
<dbReference type="Gene3D" id="3.30.70.1060">
    <property type="entry name" value="Dimeric alpha+beta barrel"/>
    <property type="match status" value="1"/>
</dbReference>
<dbReference type="SUPFAM" id="SSF54909">
    <property type="entry name" value="Dimeric alpha+beta barrel"/>
    <property type="match status" value="1"/>
</dbReference>
<dbReference type="EMBL" id="JABBWD010000023">
    <property type="protein sequence ID" value="KAG1777055.1"/>
    <property type="molecule type" value="Genomic_DNA"/>
</dbReference>
<dbReference type="InterPro" id="IPR011008">
    <property type="entry name" value="Dimeric_a/b-barrel"/>
</dbReference>
<dbReference type="AlphaFoldDB" id="A0A9P6ZUL3"/>
<comment type="caution">
    <text evidence="1">The sequence shown here is derived from an EMBL/GenBank/DDBJ whole genome shotgun (WGS) entry which is preliminary data.</text>
</comment>